<dbReference type="InterPro" id="IPR044894">
    <property type="entry name" value="TubC_N_sf"/>
</dbReference>
<dbReference type="Gene3D" id="1.10.10.1830">
    <property type="entry name" value="Non-ribosomal peptide synthase, adenylation domain"/>
    <property type="match status" value="1"/>
</dbReference>
<protein>
    <recommendedName>
        <fullName evidence="1">TubC N-terminal docking domain-containing protein</fullName>
    </recommendedName>
</protein>
<accession>A0A8J3IHZ8</accession>
<sequence length="100" mass="11119">MSRKHDVSSILKRAADLGMVLYVEGDELKVLAPRGLPQLTKALEVIKGQKPAIMAHLRSIKECPLCSTCLDEGRETEATRELADFMYCEEHYSLALARAS</sequence>
<comment type="caution">
    <text evidence="3">The sequence shown here is derived from an EMBL/GenBank/DDBJ whole genome shotgun (WGS) entry which is preliminary data.</text>
</comment>
<gene>
    <name evidence="2" type="ORF">KSX_96570</name>
    <name evidence="3" type="ORF">KSX_96820</name>
</gene>
<evidence type="ECO:0000259" key="1">
    <source>
        <dbReference type="Pfam" id="PF18563"/>
    </source>
</evidence>
<feature type="domain" description="TubC N-terminal docking" evidence="1">
    <location>
        <begin position="7"/>
        <end position="58"/>
    </location>
</feature>
<dbReference type="EMBL" id="BNJF01000014">
    <property type="protein sequence ID" value="GHO51494.1"/>
    <property type="molecule type" value="Genomic_DNA"/>
</dbReference>
<dbReference type="Pfam" id="PF18563">
    <property type="entry name" value="TubC_N"/>
    <property type="match status" value="1"/>
</dbReference>
<dbReference type="AlphaFoldDB" id="A0A8J3IHZ8"/>
<proteinExistence type="predicted"/>
<evidence type="ECO:0000313" key="4">
    <source>
        <dbReference type="Proteomes" id="UP000612362"/>
    </source>
</evidence>
<keyword evidence="4" id="KW-1185">Reference proteome</keyword>
<evidence type="ECO:0000313" key="2">
    <source>
        <dbReference type="EMBL" id="GHO51494.1"/>
    </source>
</evidence>
<reference evidence="3" key="1">
    <citation type="submission" date="2020-10" db="EMBL/GenBank/DDBJ databases">
        <title>Taxonomic study of unclassified bacteria belonging to the class Ktedonobacteria.</title>
        <authorList>
            <person name="Yabe S."/>
            <person name="Wang C.M."/>
            <person name="Zheng Y."/>
            <person name="Sakai Y."/>
            <person name="Cavaletti L."/>
            <person name="Monciardini P."/>
            <person name="Donadio S."/>
        </authorList>
    </citation>
    <scope>NUCLEOTIDE SEQUENCE</scope>
    <source>
        <strain evidence="3">SOSP1-1</strain>
    </source>
</reference>
<evidence type="ECO:0000313" key="3">
    <source>
        <dbReference type="EMBL" id="GHO51519.1"/>
    </source>
</evidence>
<organism evidence="3 4">
    <name type="scientific">Ktedonospora formicarum</name>
    <dbReference type="NCBI Taxonomy" id="2778364"/>
    <lineage>
        <taxon>Bacteria</taxon>
        <taxon>Bacillati</taxon>
        <taxon>Chloroflexota</taxon>
        <taxon>Ktedonobacteria</taxon>
        <taxon>Ktedonobacterales</taxon>
        <taxon>Ktedonobacteraceae</taxon>
        <taxon>Ktedonospora</taxon>
    </lineage>
</organism>
<dbReference type="EMBL" id="BNJF01000014">
    <property type="protein sequence ID" value="GHO51519.1"/>
    <property type="molecule type" value="Genomic_DNA"/>
</dbReference>
<dbReference type="Proteomes" id="UP000612362">
    <property type="component" value="Unassembled WGS sequence"/>
</dbReference>
<name>A0A8J3IHZ8_9CHLR</name>
<dbReference type="RefSeq" id="WP_220200396.1">
    <property type="nucleotide sequence ID" value="NZ_BNJF01000014.1"/>
</dbReference>
<dbReference type="InterPro" id="IPR041464">
    <property type="entry name" value="TubC_N"/>
</dbReference>